<keyword evidence="4" id="KW-1185">Reference proteome</keyword>
<sequence>MGGLFEPGPLGFRRQVRAVRLTAGVLLLAGAGLAAYGTFAAGRGLYSLVSGQPSISGRGGGGGGGGGGGSSKEQGTGQR</sequence>
<keyword evidence="2" id="KW-1133">Transmembrane helix</keyword>
<evidence type="ECO:0000256" key="1">
    <source>
        <dbReference type="SAM" id="MobiDB-lite"/>
    </source>
</evidence>
<evidence type="ECO:0000256" key="2">
    <source>
        <dbReference type="SAM" id="Phobius"/>
    </source>
</evidence>
<reference evidence="3" key="1">
    <citation type="journal article" date="2020" name="bioRxiv">
        <title>Comparative genomics of Chlamydomonas.</title>
        <authorList>
            <person name="Craig R.J."/>
            <person name="Hasan A.R."/>
            <person name="Ness R.W."/>
            <person name="Keightley P.D."/>
        </authorList>
    </citation>
    <scope>NUCLEOTIDE SEQUENCE</scope>
    <source>
        <strain evidence="3">SAG 7.73</strain>
    </source>
</reference>
<evidence type="ECO:0000313" key="3">
    <source>
        <dbReference type="EMBL" id="KAG2428274.1"/>
    </source>
</evidence>
<dbReference type="AlphaFoldDB" id="A0A835SJQ0"/>
<keyword evidence="2" id="KW-0472">Membrane</keyword>
<accession>A0A835SJQ0</accession>
<name>A0A835SJQ0_CHLIN</name>
<evidence type="ECO:0000313" key="4">
    <source>
        <dbReference type="Proteomes" id="UP000650467"/>
    </source>
</evidence>
<dbReference type="Proteomes" id="UP000650467">
    <property type="component" value="Unassembled WGS sequence"/>
</dbReference>
<feature type="region of interest" description="Disordered" evidence="1">
    <location>
        <begin position="56"/>
        <end position="79"/>
    </location>
</feature>
<comment type="caution">
    <text evidence="3">The sequence shown here is derived from an EMBL/GenBank/DDBJ whole genome shotgun (WGS) entry which is preliminary data.</text>
</comment>
<protein>
    <submittedName>
        <fullName evidence="3">Uncharacterized protein</fullName>
    </submittedName>
</protein>
<gene>
    <name evidence="3" type="ORF">HXX76_010424</name>
</gene>
<feature type="transmembrane region" description="Helical" evidence="2">
    <location>
        <begin position="21"/>
        <end position="41"/>
    </location>
</feature>
<organism evidence="3 4">
    <name type="scientific">Chlamydomonas incerta</name>
    <dbReference type="NCBI Taxonomy" id="51695"/>
    <lineage>
        <taxon>Eukaryota</taxon>
        <taxon>Viridiplantae</taxon>
        <taxon>Chlorophyta</taxon>
        <taxon>core chlorophytes</taxon>
        <taxon>Chlorophyceae</taxon>
        <taxon>CS clade</taxon>
        <taxon>Chlamydomonadales</taxon>
        <taxon>Chlamydomonadaceae</taxon>
        <taxon>Chlamydomonas</taxon>
    </lineage>
</organism>
<proteinExistence type="predicted"/>
<keyword evidence="2" id="KW-0812">Transmembrane</keyword>
<feature type="compositionally biased region" description="Gly residues" evidence="1">
    <location>
        <begin position="57"/>
        <end position="70"/>
    </location>
</feature>
<dbReference type="EMBL" id="JAEHOC010000035">
    <property type="protein sequence ID" value="KAG2428274.1"/>
    <property type="molecule type" value="Genomic_DNA"/>
</dbReference>